<name>A0A6J5KR23_9CAUD</name>
<accession>A0A6J5KR23</accession>
<proteinExistence type="predicted"/>
<organism evidence="2">
    <name type="scientific">uncultured Caudovirales phage</name>
    <dbReference type="NCBI Taxonomy" id="2100421"/>
    <lineage>
        <taxon>Viruses</taxon>
        <taxon>Duplodnaviria</taxon>
        <taxon>Heunggongvirae</taxon>
        <taxon>Uroviricota</taxon>
        <taxon>Caudoviricetes</taxon>
        <taxon>Peduoviridae</taxon>
        <taxon>Maltschvirus</taxon>
        <taxon>Maltschvirus maltsch</taxon>
    </lineage>
</organism>
<feature type="region of interest" description="Disordered" evidence="1">
    <location>
        <begin position="72"/>
        <end position="94"/>
    </location>
</feature>
<dbReference type="EMBL" id="LR796185">
    <property type="protein sequence ID" value="CAB4124868.1"/>
    <property type="molecule type" value="Genomic_DNA"/>
</dbReference>
<evidence type="ECO:0000256" key="1">
    <source>
        <dbReference type="SAM" id="MobiDB-lite"/>
    </source>
</evidence>
<protein>
    <submittedName>
        <fullName evidence="2">Uncharacterized protein</fullName>
    </submittedName>
</protein>
<gene>
    <name evidence="2" type="ORF">UFOVP55_35</name>
</gene>
<sequence>MSPDKRDLLIDHAAIKERAAQEKAEYAKRDVIRNAEAKAAKGDKSMQCMLHLWDLKRFGYSPTRTELNIPRDRPQVLHRPTDPTRIYSSSPSSW</sequence>
<evidence type="ECO:0000313" key="2">
    <source>
        <dbReference type="EMBL" id="CAB4124868.1"/>
    </source>
</evidence>
<feature type="compositionally biased region" description="Basic and acidic residues" evidence="1">
    <location>
        <begin position="72"/>
        <end position="82"/>
    </location>
</feature>
<reference evidence="2" key="1">
    <citation type="submission" date="2020-04" db="EMBL/GenBank/DDBJ databases">
        <authorList>
            <person name="Chiriac C."/>
            <person name="Salcher M."/>
            <person name="Ghai R."/>
            <person name="Kavagutti S V."/>
        </authorList>
    </citation>
    <scope>NUCLEOTIDE SEQUENCE</scope>
</reference>